<dbReference type="Gene3D" id="3.40.50.2300">
    <property type="match status" value="2"/>
</dbReference>
<proteinExistence type="predicted"/>
<keyword evidence="6" id="KW-1185">Reference proteome</keyword>
<evidence type="ECO:0000313" key="5">
    <source>
        <dbReference type="EMBL" id="TNB46170.1"/>
    </source>
</evidence>
<dbReference type="SUPFAM" id="SSF53822">
    <property type="entry name" value="Periplasmic binding protein-like I"/>
    <property type="match status" value="1"/>
</dbReference>
<dbReference type="GO" id="GO:0000976">
    <property type="term" value="F:transcription cis-regulatory region binding"/>
    <property type="evidence" value="ECO:0007669"/>
    <property type="project" value="TreeGrafter"/>
</dbReference>
<dbReference type="InterPro" id="IPR028082">
    <property type="entry name" value="Peripla_BP_I"/>
</dbReference>
<dbReference type="OrthoDB" id="234496at2"/>
<dbReference type="SMART" id="SM00354">
    <property type="entry name" value="HTH_LACI"/>
    <property type="match status" value="1"/>
</dbReference>
<keyword evidence="2 5" id="KW-0238">DNA-binding</keyword>
<dbReference type="InterPro" id="IPR010982">
    <property type="entry name" value="Lambda_DNA-bd_dom_sf"/>
</dbReference>
<dbReference type="Proteomes" id="UP000307874">
    <property type="component" value="Unassembled WGS sequence"/>
</dbReference>
<organism evidence="5 6">
    <name type="scientific">Martelella lutilitoris</name>
    <dbReference type="NCBI Taxonomy" id="2583532"/>
    <lineage>
        <taxon>Bacteria</taxon>
        <taxon>Pseudomonadati</taxon>
        <taxon>Pseudomonadota</taxon>
        <taxon>Alphaproteobacteria</taxon>
        <taxon>Hyphomicrobiales</taxon>
        <taxon>Aurantimonadaceae</taxon>
        <taxon>Martelella</taxon>
    </lineage>
</organism>
<dbReference type="PROSITE" id="PS50932">
    <property type="entry name" value="HTH_LACI_2"/>
    <property type="match status" value="1"/>
</dbReference>
<evidence type="ECO:0000256" key="1">
    <source>
        <dbReference type="ARBA" id="ARBA00023015"/>
    </source>
</evidence>
<dbReference type="GO" id="GO:0003700">
    <property type="term" value="F:DNA-binding transcription factor activity"/>
    <property type="evidence" value="ECO:0007669"/>
    <property type="project" value="TreeGrafter"/>
</dbReference>
<keyword evidence="1" id="KW-0805">Transcription regulation</keyword>
<accession>A0A5C4JLG8</accession>
<dbReference type="InterPro" id="IPR000843">
    <property type="entry name" value="HTH_LacI"/>
</dbReference>
<dbReference type="PANTHER" id="PTHR30146:SF109">
    <property type="entry name" value="HTH-TYPE TRANSCRIPTIONAL REGULATOR GALS"/>
    <property type="match status" value="1"/>
</dbReference>
<evidence type="ECO:0000256" key="3">
    <source>
        <dbReference type="ARBA" id="ARBA00023163"/>
    </source>
</evidence>
<reference evidence="5 6" key="1">
    <citation type="submission" date="2019-06" db="EMBL/GenBank/DDBJ databases">
        <title>Martelella lutilitoris sp. nov., isolated from a tidal mudflat.</title>
        <authorList>
            <person name="Kim Y.-J."/>
        </authorList>
    </citation>
    <scope>NUCLEOTIDE SEQUENCE [LARGE SCALE GENOMIC DNA]</scope>
    <source>
        <strain evidence="5 6">GH2-6</strain>
    </source>
</reference>
<protein>
    <submittedName>
        <fullName evidence="5">LacI family DNA-binding transcriptional regulator</fullName>
    </submittedName>
</protein>
<dbReference type="Pfam" id="PF13377">
    <property type="entry name" value="Peripla_BP_3"/>
    <property type="match status" value="1"/>
</dbReference>
<dbReference type="RefSeq" id="WP_138749987.1">
    <property type="nucleotide sequence ID" value="NZ_VCLB01000011.1"/>
</dbReference>
<dbReference type="AlphaFoldDB" id="A0A5C4JLG8"/>
<dbReference type="SUPFAM" id="SSF47413">
    <property type="entry name" value="lambda repressor-like DNA-binding domains"/>
    <property type="match status" value="1"/>
</dbReference>
<dbReference type="CDD" id="cd20009">
    <property type="entry name" value="PBP1_RafR-like"/>
    <property type="match status" value="1"/>
</dbReference>
<dbReference type="EMBL" id="VCLB01000011">
    <property type="protein sequence ID" value="TNB46170.1"/>
    <property type="molecule type" value="Genomic_DNA"/>
</dbReference>
<dbReference type="Gene3D" id="1.10.260.40">
    <property type="entry name" value="lambda repressor-like DNA-binding domains"/>
    <property type="match status" value="1"/>
</dbReference>
<sequence length="349" mass="38273">MKQVDDDERPVPGKRATLKTIADLTGYSLSTVSLSLRGGKPLKEETRRRVMEVAAEVGYVPDRAGVRLRTGKTNVISLILHDGGHSVEFTSRLLQGVAKSLKGTRYHLTVSPEFEDVDSLDAVRHILENNTADGVILTHTIPRDKRVKMMMDAGLPFVSLGRTEFETPHPFHDFDSEAFIDLAVARLDTLGCRSLILAQESSNTTNYRNLVNAFRKACRARGIEGVIRGENLVATGGFDEVRRLGRQLAADGDRPDGVICSGELYAIALCSGLQERGVLIGRDMKLVCKQTSDILPIIFPHSDGIEEDMVATGVELTRLLLARLDDAPVENLQTLGAPVPRWRYGVTAS</sequence>
<feature type="domain" description="HTH lacI-type" evidence="4">
    <location>
        <begin position="16"/>
        <end position="70"/>
    </location>
</feature>
<dbReference type="Pfam" id="PF00356">
    <property type="entry name" value="LacI"/>
    <property type="match status" value="1"/>
</dbReference>
<evidence type="ECO:0000313" key="6">
    <source>
        <dbReference type="Proteomes" id="UP000307874"/>
    </source>
</evidence>
<keyword evidence="3" id="KW-0804">Transcription</keyword>
<dbReference type="InterPro" id="IPR046335">
    <property type="entry name" value="LacI/GalR-like_sensor"/>
</dbReference>
<evidence type="ECO:0000259" key="4">
    <source>
        <dbReference type="PROSITE" id="PS50932"/>
    </source>
</evidence>
<comment type="caution">
    <text evidence="5">The sequence shown here is derived from an EMBL/GenBank/DDBJ whole genome shotgun (WGS) entry which is preliminary data.</text>
</comment>
<gene>
    <name evidence="5" type="ORF">FF124_18610</name>
</gene>
<name>A0A5C4JLG8_9HYPH</name>
<dbReference type="CDD" id="cd01392">
    <property type="entry name" value="HTH_LacI"/>
    <property type="match status" value="1"/>
</dbReference>
<dbReference type="PANTHER" id="PTHR30146">
    <property type="entry name" value="LACI-RELATED TRANSCRIPTIONAL REPRESSOR"/>
    <property type="match status" value="1"/>
</dbReference>
<evidence type="ECO:0000256" key="2">
    <source>
        <dbReference type="ARBA" id="ARBA00023125"/>
    </source>
</evidence>